<sequence length="58" mass="6389">MLLAGGSGTRLWPVSRDAMPKQFLPLVGERSTYQQALARVSNPDLFAPPIVMTANDFR</sequence>
<feature type="non-terminal residue" evidence="2">
    <location>
        <position position="58"/>
    </location>
</feature>
<feature type="domain" description="Nucleotidyl transferase" evidence="1">
    <location>
        <begin position="1"/>
        <end position="55"/>
    </location>
</feature>
<dbReference type="InterPro" id="IPR029044">
    <property type="entry name" value="Nucleotide-diphossugar_trans"/>
</dbReference>
<accession>A0A327K0H7</accession>
<dbReference type="GO" id="GO:0009298">
    <property type="term" value="P:GDP-mannose biosynthetic process"/>
    <property type="evidence" value="ECO:0007669"/>
    <property type="project" value="TreeGrafter"/>
</dbReference>
<keyword evidence="3" id="KW-1185">Reference proteome</keyword>
<protein>
    <recommendedName>
        <fullName evidence="1">Nucleotidyl transferase domain-containing protein</fullName>
    </recommendedName>
</protein>
<evidence type="ECO:0000313" key="3">
    <source>
        <dbReference type="Proteomes" id="UP000248863"/>
    </source>
</evidence>
<dbReference type="AlphaFoldDB" id="A0A327K0H7"/>
<dbReference type="Pfam" id="PF00483">
    <property type="entry name" value="NTP_transferase"/>
    <property type="match status" value="1"/>
</dbReference>
<gene>
    <name evidence="2" type="ORF">CH338_26180</name>
</gene>
<dbReference type="InterPro" id="IPR005835">
    <property type="entry name" value="NTP_transferase_dom"/>
</dbReference>
<proteinExistence type="predicted"/>
<dbReference type="SUPFAM" id="SSF53448">
    <property type="entry name" value="Nucleotide-diphospho-sugar transferases"/>
    <property type="match status" value="1"/>
</dbReference>
<dbReference type="PANTHER" id="PTHR46390:SF1">
    <property type="entry name" value="MANNOSE-1-PHOSPHATE GUANYLYLTRANSFERASE"/>
    <property type="match status" value="1"/>
</dbReference>
<dbReference type="PANTHER" id="PTHR46390">
    <property type="entry name" value="MANNOSE-1-PHOSPHATE GUANYLYLTRANSFERASE"/>
    <property type="match status" value="1"/>
</dbReference>
<evidence type="ECO:0000259" key="1">
    <source>
        <dbReference type="Pfam" id="PF00483"/>
    </source>
</evidence>
<dbReference type="EMBL" id="NPEU01000519">
    <property type="protein sequence ID" value="RAI31245.1"/>
    <property type="molecule type" value="Genomic_DNA"/>
</dbReference>
<comment type="caution">
    <text evidence="2">The sequence shown here is derived from an EMBL/GenBank/DDBJ whole genome shotgun (WGS) entry which is preliminary data.</text>
</comment>
<dbReference type="Proteomes" id="UP000248863">
    <property type="component" value="Unassembled WGS sequence"/>
</dbReference>
<dbReference type="GO" id="GO:0004475">
    <property type="term" value="F:mannose-1-phosphate guanylyltransferase (GTP) activity"/>
    <property type="evidence" value="ECO:0007669"/>
    <property type="project" value="TreeGrafter"/>
</dbReference>
<reference evidence="2 3" key="1">
    <citation type="submission" date="2017-07" db="EMBL/GenBank/DDBJ databases">
        <title>Draft Genome Sequences of Select Purple Nonsulfur Bacteria.</title>
        <authorList>
            <person name="Lasarre B."/>
            <person name="Mckinlay J.B."/>
        </authorList>
    </citation>
    <scope>NUCLEOTIDE SEQUENCE [LARGE SCALE GENOMIC DNA]</scope>
    <source>
        <strain evidence="2 3">DSM 11907</strain>
    </source>
</reference>
<dbReference type="Gene3D" id="3.90.550.10">
    <property type="entry name" value="Spore Coat Polysaccharide Biosynthesis Protein SpsA, Chain A"/>
    <property type="match status" value="1"/>
</dbReference>
<organism evidence="2 3">
    <name type="scientific">Rhodoplanes elegans</name>
    <dbReference type="NCBI Taxonomy" id="29408"/>
    <lineage>
        <taxon>Bacteria</taxon>
        <taxon>Pseudomonadati</taxon>
        <taxon>Pseudomonadota</taxon>
        <taxon>Alphaproteobacteria</taxon>
        <taxon>Hyphomicrobiales</taxon>
        <taxon>Nitrobacteraceae</taxon>
        <taxon>Rhodoplanes</taxon>
    </lineage>
</organism>
<evidence type="ECO:0000313" key="2">
    <source>
        <dbReference type="EMBL" id="RAI31245.1"/>
    </source>
</evidence>
<dbReference type="InterPro" id="IPR051161">
    <property type="entry name" value="Mannose-6P_isomerase_type2"/>
</dbReference>
<name>A0A327K0H7_9BRAD</name>